<sequence>MLVSFIRIRFDMDTKMEQRTSSSPNNKEMSINKYKLNLPEINLEDFKKHTHILVVSPRARTPSVTKSSSTRSNCLCSPTTHVGSFRCRHHRSLGMLRGGSVGSNLADLGRKSSSIDD</sequence>
<proteinExistence type="predicted"/>
<comment type="caution">
    <text evidence="1">The sequence shown here is derived from an EMBL/GenBank/DDBJ whole genome shotgun (WGS) entry which is preliminary data.</text>
</comment>
<dbReference type="PANTHER" id="PTHR33132:SF92">
    <property type="entry name" value="SERINE-RICH PROTEIN"/>
    <property type="match status" value="1"/>
</dbReference>
<organism evidence="1 2">
    <name type="scientific">Cannabis sativa</name>
    <name type="common">Hemp</name>
    <name type="synonym">Marijuana</name>
    <dbReference type="NCBI Taxonomy" id="3483"/>
    <lineage>
        <taxon>Eukaryota</taxon>
        <taxon>Viridiplantae</taxon>
        <taxon>Streptophyta</taxon>
        <taxon>Embryophyta</taxon>
        <taxon>Tracheophyta</taxon>
        <taxon>Spermatophyta</taxon>
        <taxon>Magnoliopsida</taxon>
        <taxon>eudicotyledons</taxon>
        <taxon>Gunneridae</taxon>
        <taxon>Pentapetalae</taxon>
        <taxon>rosids</taxon>
        <taxon>fabids</taxon>
        <taxon>Rosales</taxon>
        <taxon>Cannabaceae</taxon>
        <taxon>Cannabis</taxon>
    </lineage>
</organism>
<dbReference type="AlphaFoldDB" id="A0A7J6H8T3"/>
<dbReference type="EMBL" id="JAATIQ010000060">
    <property type="protein sequence ID" value="KAF4391351.1"/>
    <property type="molecule type" value="Genomic_DNA"/>
</dbReference>
<accession>A0A7J6H8T3</accession>
<dbReference type="Proteomes" id="UP000583929">
    <property type="component" value="Unassembled WGS sequence"/>
</dbReference>
<gene>
    <name evidence="1" type="ORF">G4B88_016661</name>
</gene>
<name>A0A7J6H8T3_CANSA</name>
<keyword evidence="2" id="KW-1185">Reference proteome</keyword>
<evidence type="ECO:0000313" key="1">
    <source>
        <dbReference type="EMBL" id="KAF4391351.1"/>
    </source>
</evidence>
<protein>
    <submittedName>
        <fullName evidence="1">Uncharacterized protein</fullName>
    </submittedName>
</protein>
<evidence type="ECO:0000313" key="2">
    <source>
        <dbReference type="Proteomes" id="UP000583929"/>
    </source>
</evidence>
<reference evidence="1 2" key="1">
    <citation type="journal article" date="2020" name="bioRxiv">
        <title>Sequence and annotation of 42 cannabis genomes reveals extensive copy number variation in cannabinoid synthesis and pathogen resistance genes.</title>
        <authorList>
            <person name="Mckernan K.J."/>
            <person name="Helbert Y."/>
            <person name="Kane L.T."/>
            <person name="Ebling H."/>
            <person name="Zhang L."/>
            <person name="Liu B."/>
            <person name="Eaton Z."/>
            <person name="Mclaughlin S."/>
            <person name="Kingan S."/>
            <person name="Baybayan P."/>
            <person name="Concepcion G."/>
            <person name="Jordan M."/>
            <person name="Riva A."/>
            <person name="Barbazuk W."/>
            <person name="Harkins T."/>
        </authorList>
    </citation>
    <scope>NUCLEOTIDE SEQUENCE [LARGE SCALE GENOMIC DNA]</scope>
    <source>
        <strain evidence="2">cv. Jamaican Lion 4</strain>
        <tissue evidence="1">Leaf</tissue>
    </source>
</reference>
<dbReference type="PANTHER" id="PTHR33132">
    <property type="entry name" value="OSJNBB0118P14.9 PROTEIN"/>
    <property type="match status" value="1"/>
</dbReference>